<dbReference type="GO" id="GO:0019684">
    <property type="term" value="P:photosynthesis, light reaction"/>
    <property type="evidence" value="ECO:0007669"/>
    <property type="project" value="InterPro"/>
</dbReference>
<keyword evidence="3" id="KW-1185">Reference proteome</keyword>
<dbReference type="InterPro" id="IPR014747">
    <property type="entry name" value="Bac_photo_RC_H_C"/>
</dbReference>
<dbReference type="AlphaFoldDB" id="A0A1H9RHP2"/>
<protein>
    <submittedName>
        <fullName evidence="2">PRC-barrel domain-containing protein</fullName>
    </submittedName>
</protein>
<evidence type="ECO:0000313" key="2">
    <source>
        <dbReference type="EMBL" id="SER72148.1"/>
    </source>
</evidence>
<proteinExistence type="predicted"/>
<dbReference type="GO" id="GO:0030077">
    <property type="term" value="C:plasma membrane light-harvesting complex"/>
    <property type="evidence" value="ECO:0007669"/>
    <property type="project" value="InterPro"/>
</dbReference>
<dbReference type="Gene3D" id="3.90.50.10">
    <property type="entry name" value="Photosynthetic Reaction Center, subunit H, domain 2"/>
    <property type="match status" value="2"/>
</dbReference>
<reference evidence="3" key="1">
    <citation type="submission" date="2016-10" db="EMBL/GenBank/DDBJ databases">
        <authorList>
            <person name="Varghese N."/>
            <person name="Submissions S."/>
        </authorList>
    </citation>
    <scope>NUCLEOTIDE SEQUENCE [LARGE SCALE GENOMIC DNA]</scope>
    <source>
        <strain evidence="3">S9</strain>
    </source>
</reference>
<dbReference type="RefSeq" id="WP_093047964.1">
    <property type="nucleotide sequence ID" value="NZ_FOGT01000003.1"/>
</dbReference>
<dbReference type="SUPFAM" id="SSF50346">
    <property type="entry name" value="PRC-barrel domain"/>
    <property type="match status" value="2"/>
</dbReference>
<sequence>METELYFSERLVDMLLHYSWLTSYTVYGNDGEIGKVKDVYFDEIKWTIRYLVVNTGKTFLSDQAFISPASVEKIDHQNEVIRAGISNDEVQKSPDPGEEPVTRKFEKDFTLHYRLNPYWVGNGVWGTTAAPHDMMNEEAQLLQPEQGDDRTYVHQAKNVTGYTLSVKDETFGKIDDLLIDGSTFQIKYFIVDSRKWFPGGKKVIISPQWIDEIFWDTAQIRIDVTRQQIEDAPEYRPEMDLSDRREADLWLHYKK</sequence>
<dbReference type="InterPro" id="IPR011033">
    <property type="entry name" value="PRC_barrel-like_sf"/>
</dbReference>
<organism evidence="2 3">
    <name type="scientific">Salipaludibacillus aurantiacus</name>
    <dbReference type="NCBI Taxonomy" id="1601833"/>
    <lineage>
        <taxon>Bacteria</taxon>
        <taxon>Bacillati</taxon>
        <taxon>Bacillota</taxon>
        <taxon>Bacilli</taxon>
        <taxon>Bacillales</taxon>
        <taxon>Bacillaceae</taxon>
    </lineage>
</organism>
<dbReference type="Pfam" id="PF05239">
    <property type="entry name" value="PRC"/>
    <property type="match status" value="1"/>
</dbReference>
<dbReference type="EMBL" id="FOGT01000003">
    <property type="protein sequence ID" value="SER72148.1"/>
    <property type="molecule type" value="Genomic_DNA"/>
</dbReference>
<dbReference type="OrthoDB" id="9793882at2"/>
<feature type="domain" description="PRC-barrel" evidence="1">
    <location>
        <begin position="21"/>
        <end position="78"/>
    </location>
</feature>
<dbReference type="Proteomes" id="UP000198571">
    <property type="component" value="Unassembled WGS sequence"/>
</dbReference>
<name>A0A1H9RHP2_9BACI</name>
<gene>
    <name evidence="2" type="ORF">SAMN05518684_103154</name>
</gene>
<evidence type="ECO:0000259" key="1">
    <source>
        <dbReference type="Pfam" id="PF05239"/>
    </source>
</evidence>
<accession>A0A1H9RHP2</accession>
<dbReference type="STRING" id="1601833.SAMN05518684_103154"/>
<dbReference type="InterPro" id="IPR027275">
    <property type="entry name" value="PRC-brl_dom"/>
</dbReference>
<evidence type="ECO:0000313" key="3">
    <source>
        <dbReference type="Proteomes" id="UP000198571"/>
    </source>
</evidence>